<feature type="transmembrane region" description="Helical" evidence="2">
    <location>
        <begin position="240"/>
        <end position="260"/>
    </location>
</feature>
<dbReference type="AlphaFoldDB" id="A0A1Y2CXT6"/>
<organism evidence="3 4">
    <name type="scientific">Rhizoclosmatium globosum</name>
    <dbReference type="NCBI Taxonomy" id="329046"/>
    <lineage>
        <taxon>Eukaryota</taxon>
        <taxon>Fungi</taxon>
        <taxon>Fungi incertae sedis</taxon>
        <taxon>Chytridiomycota</taxon>
        <taxon>Chytridiomycota incertae sedis</taxon>
        <taxon>Chytridiomycetes</taxon>
        <taxon>Chytridiales</taxon>
        <taxon>Chytriomycetaceae</taxon>
        <taxon>Rhizoclosmatium</taxon>
    </lineage>
</organism>
<dbReference type="InterPro" id="IPR001611">
    <property type="entry name" value="Leu-rich_rpt"/>
</dbReference>
<dbReference type="SUPFAM" id="SSF52058">
    <property type="entry name" value="L domain-like"/>
    <property type="match status" value="1"/>
</dbReference>
<dbReference type="InterPro" id="IPR032675">
    <property type="entry name" value="LRR_dom_sf"/>
</dbReference>
<evidence type="ECO:0008006" key="5">
    <source>
        <dbReference type="Google" id="ProtNLM"/>
    </source>
</evidence>
<name>A0A1Y2CXT6_9FUNG</name>
<dbReference type="Proteomes" id="UP000193642">
    <property type="component" value="Unassembled WGS sequence"/>
</dbReference>
<comment type="caution">
    <text evidence="3">The sequence shown here is derived from an EMBL/GenBank/DDBJ whole genome shotgun (WGS) entry which is preliminary data.</text>
</comment>
<reference evidence="3 4" key="1">
    <citation type="submission" date="2016-07" db="EMBL/GenBank/DDBJ databases">
        <title>Pervasive Adenine N6-methylation of Active Genes in Fungi.</title>
        <authorList>
            <consortium name="DOE Joint Genome Institute"/>
            <person name="Mondo S.J."/>
            <person name="Dannebaum R.O."/>
            <person name="Kuo R.C."/>
            <person name="Labutti K."/>
            <person name="Haridas S."/>
            <person name="Kuo A."/>
            <person name="Salamov A."/>
            <person name="Ahrendt S.R."/>
            <person name="Lipzen A."/>
            <person name="Sullivan W."/>
            <person name="Andreopoulos W.B."/>
            <person name="Clum A."/>
            <person name="Lindquist E."/>
            <person name="Daum C."/>
            <person name="Ramamoorthy G.K."/>
            <person name="Gryganskyi A."/>
            <person name="Culley D."/>
            <person name="Magnuson J.K."/>
            <person name="James T.Y."/>
            <person name="O'Malley M.A."/>
            <person name="Stajich J.E."/>
            <person name="Spatafora J.W."/>
            <person name="Visel A."/>
            <person name="Grigoriev I.V."/>
        </authorList>
    </citation>
    <scope>NUCLEOTIDE SEQUENCE [LARGE SCALE GENOMIC DNA]</scope>
    <source>
        <strain evidence="3 4">JEL800</strain>
    </source>
</reference>
<protein>
    <recommendedName>
        <fullName evidence="5">L domain-like protein</fullName>
    </recommendedName>
</protein>
<evidence type="ECO:0000256" key="1">
    <source>
        <dbReference type="ARBA" id="ARBA00022729"/>
    </source>
</evidence>
<dbReference type="Gene3D" id="3.80.10.10">
    <property type="entry name" value="Ribonuclease Inhibitor"/>
    <property type="match status" value="1"/>
</dbReference>
<keyword evidence="2" id="KW-0812">Transmembrane</keyword>
<sequence>MTSNTNETLADLLAAKSKLLQDIQEIDSVIQARFPEVTGPRPSLQCQAFEASFPMIQGFDVYSCCETQTHLIHCNEEGQITQLSLSCPAGEEKPWTGSAFPYQIQYMPALQQIYLDGCAMTGQLPEIFGHLPNLIVLDLKDNQFSGPLPHTLGLLSSLRWFQIQSNNFNGMVPFAFREYIEQLECTAEKPCFFAMDGTWDGKQCLSNMPVAGTEAFVTVSTHQMGCLALPPPPETQYNNLGLVFGVISAWIFWFSYLAVFKRHK</sequence>
<dbReference type="EMBL" id="MCGO01000004">
    <property type="protein sequence ID" value="ORY51838.1"/>
    <property type="molecule type" value="Genomic_DNA"/>
</dbReference>
<gene>
    <name evidence="3" type="ORF">BCR33DRAFT_712037</name>
</gene>
<dbReference type="Pfam" id="PF13855">
    <property type="entry name" value="LRR_8"/>
    <property type="match status" value="1"/>
</dbReference>
<keyword evidence="2" id="KW-1133">Transmembrane helix</keyword>
<evidence type="ECO:0000313" key="4">
    <source>
        <dbReference type="Proteomes" id="UP000193642"/>
    </source>
</evidence>
<accession>A0A1Y2CXT6</accession>
<evidence type="ECO:0000313" key="3">
    <source>
        <dbReference type="EMBL" id="ORY51838.1"/>
    </source>
</evidence>
<keyword evidence="1" id="KW-0732">Signal</keyword>
<dbReference type="OrthoDB" id="2144931at2759"/>
<dbReference type="PANTHER" id="PTHR47988">
    <property type="entry name" value="SOMATIC EMBRYOGENESIS RECEPTOR KINASE 1"/>
    <property type="match status" value="1"/>
</dbReference>
<keyword evidence="2" id="KW-0472">Membrane</keyword>
<proteinExistence type="predicted"/>
<dbReference type="STRING" id="329046.A0A1Y2CXT6"/>
<keyword evidence="4" id="KW-1185">Reference proteome</keyword>
<evidence type="ECO:0000256" key="2">
    <source>
        <dbReference type="SAM" id="Phobius"/>
    </source>
</evidence>